<dbReference type="PANTHER" id="PTHR43806">
    <property type="entry name" value="PEPTIDASE S8"/>
    <property type="match status" value="1"/>
</dbReference>
<dbReference type="InterPro" id="IPR034193">
    <property type="entry name" value="PCSK9_ProteinaseK-like"/>
</dbReference>
<dbReference type="PROSITE" id="PS00136">
    <property type="entry name" value="SUBTILASE_ASP"/>
    <property type="match status" value="1"/>
</dbReference>
<keyword evidence="3 5" id="KW-0378">Hydrolase</keyword>
<keyword evidence="10" id="KW-1185">Reference proteome</keyword>
<dbReference type="AlphaFoldDB" id="A0AAD5XWJ1"/>
<dbReference type="PROSITE" id="PS51892">
    <property type="entry name" value="SUBTILASE"/>
    <property type="match status" value="1"/>
</dbReference>
<dbReference type="InterPro" id="IPR022398">
    <property type="entry name" value="Peptidase_S8_His-AS"/>
</dbReference>
<feature type="signal peptide" evidence="7">
    <location>
        <begin position="1"/>
        <end position="21"/>
    </location>
</feature>
<dbReference type="PANTHER" id="PTHR43806:SF11">
    <property type="entry name" value="CEREVISIN-RELATED"/>
    <property type="match status" value="1"/>
</dbReference>
<dbReference type="InterPro" id="IPR023828">
    <property type="entry name" value="Peptidase_S8_Ser-AS"/>
</dbReference>
<evidence type="ECO:0000313" key="10">
    <source>
        <dbReference type="Proteomes" id="UP001211065"/>
    </source>
</evidence>
<evidence type="ECO:0000256" key="6">
    <source>
        <dbReference type="RuleBase" id="RU003355"/>
    </source>
</evidence>
<reference evidence="9" key="1">
    <citation type="submission" date="2020-05" db="EMBL/GenBank/DDBJ databases">
        <title>Phylogenomic resolution of chytrid fungi.</title>
        <authorList>
            <person name="Stajich J.E."/>
            <person name="Amses K."/>
            <person name="Simmons R."/>
            <person name="Seto K."/>
            <person name="Myers J."/>
            <person name="Bonds A."/>
            <person name="Quandt C.A."/>
            <person name="Barry K."/>
            <person name="Liu P."/>
            <person name="Grigoriev I."/>
            <person name="Longcore J.E."/>
            <person name="James T.Y."/>
        </authorList>
    </citation>
    <scope>NUCLEOTIDE SEQUENCE</scope>
    <source>
        <strain evidence="9">JEL0476</strain>
    </source>
</reference>
<dbReference type="EMBL" id="JADGJW010001095">
    <property type="protein sequence ID" value="KAJ3206849.1"/>
    <property type="molecule type" value="Genomic_DNA"/>
</dbReference>
<keyword evidence="2 5" id="KW-0645">Protease</keyword>
<dbReference type="CDD" id="cd04077">
    <property type="entry name" value="Peptidases_S8_PCSK9_ProteinaseK_like"/>
    <property type="match status" value="1"/>
</dbReference>
<evidence type="ECO:0000256" key="3">
    <source>
        <dbReference type="ARBA" id="ARBA00022801"/>
    </source>
</evidence>
<protein>
    <recommendedName>
        <fullName evidence="8">Peptidase S8/S53 domain-containing protein</fullName>
    </recommendedName>
</protein>
<evidence type="ECO:0000256" key="5">
    <source>
        <dbReference type="PROSITE-ProRule" id="PRU01240"/>
    </source>
</evidence>
<dbReference type="GO" id="GO:0005615">
    <property type="term" value="C:extracellular space"/>
    <property type="evidence" value="ECO:0007669"/>
    <property type="project" value="TreeGrafter"/>
</dbReference>
<proteinExistence type="inferred from homology"/>
<comment type="caution">
    <text evidence="9">The sequence shown here is derived from an EMBL/GenBank/DDBJ whole genome shotgun (WGS) entry which is preliminary data.</text>
</comment>
<dbReference type="GO" id="GO:0004252">
    <property type="term" value="F:serine-type endopeptidase activity"/>
    <property type="evidence" value="ECO:0007669"/>
    <property type="project" value="UniProtKB-UniRule"/>
</dbReference>
<dbReference type="FunFam" id="3.40.50.200:FF:000016">
    <property type="entry name" value="Proprotein convertase subtilisin/kexin type 9"/>
    <property type="match status" value="1"/>
</dbReference>
<dbReference type="PROSITE" id="PS00137">
    <property type="entry name" value="SUBTILASE_HIS"/>
    <property type="match status" value="1"/>
</dbReference>
<keyword evidence="4 5" id="KW-0720">Serine protease</keyword>
<evidence type="ECO:0000313" key="9">
    <source>
        <dbReference type="EMBL" id="KAJ3206849.1"/>
    </source>
</evidence>
<feature type="active site" description="Charge relay system" evidence="5">
    <location>
        <position position="214"/>
    </location>
</feature>
<dbReference type="Pfam" id="PF00082">
    <property type="entry name" value="Peptidase_S8"/>
    <property type="match status" value="1"/>
</dbReference>
<keyword evidence="7" id="KW-0732">Signal</keyword>
<dbReference type="SUPFAM" id="SSF52743">
    <property type="entry name" value="Subtilisin-like"/>
    <property type="match status" value="1"/>
</dbReference>
<feature type="chain" id="PRO_5042221151" description="Peptidase S8/S53 domain-containing protein" evidence="7">
    <location>
        <begin position="22"/>
        <end position="437"/>
    </location>
</feature>
<accession>A0AAD5XWJ1</accession>
<evidence type="ECO:0000256" key="4">
    <source>
        <dbReference type="ARBA" id="ARBA00022825"/>
    </source>
</evidence>
<comment type="similarity">
    <text evidence="1 5 6">Belongs to the peptidase S8 family.</text>
</comment>
<name>A0AAD5XWJ1_9FUNG</name>
<dbReference type="PRINTS" id="PR00723">
    <property type="entry name" value="SUBTILISIN"/>
</dbReference>
<dbReference type="Proteomes" id="UP001211065">
    <property type="component" value="Unassembled WGS sequence"/>
</dbReference>
<dbReference type="PROSITE" id="PS00138">
    <property type="entry name" value="SUBTILASE_SER"/>
    <property type="match status" value="1"/>
</dbReference>
<organism evidence="9 10">
    <name type="scientific">Clydaea vesicula</name>
    <dbReference type="NCBI Taxonomy" id="447962"/>
    <lineage>
        <taxon>Eukaryota</taxon>
        <taxon>Fungi</taxon>
        <taxon>Fungi incertae sedis</taxon>
        <taxon>Chytridiomycota</taxon>
        <taxon>Chytridiomycota incertae sedis</taxon>
        <taxon>Chytridiomycetes</taxon>
        <taxon>Lobulomycetales</taxon>
        <taxon>Lobulomycetaceae</taxon>
        <taxon>Clydaea</taxon>
    </lineage>
</organism>
<dbReference type="InterPro" id="IPR000209">
    <property type="entry name" value="Peptidase_S8/S53_dom"/>
</dbReference>
<feature type="domain" description="Peptidase S8/S53" evidence="8">
    <location>
        <begin position="172"/>
        <end position="405"/>
    </location>
</feature>
<feature type="active site" description="Charge relay system" evidence="5">
    <location>
        <position position="179"/>
    </location>
</feature>
<dbReference type="InterPro" id="IPR050131">
    <property type="entry name" value="Peptidase_S8_subtilisin-like"/>
</dbReference>
<evidence type="ECO:0000259" key="8">
    <source>
        <dbReference type="Pfam" id="PF00082"/>
    </source>
</evidence>
<dbReference type="GO" id="GO:0006508">
    <property type="term" value="P:proteolysis"/>
    <property type="evidence" value="ECO:0007669"/>
    <property type="project" value="UniProtKB-KW"/>
</dbReference>
<dbReference type="Gene3D" id="3.40.50.200">
    <property type="entry name" value="Peptidase S8/S53 domain"/>
    <property type="match status" value="1"/>
</dbReference>
<dbReference type="InterPro" id="IPR036852">
    <property type="entry name" value="Peptidase_S8/S53_dom_sf"/>
</dbReference>
<sequence>MLRLLFFVLLTTVLCLPKIVSENQDHGYYIVKVKNHGGLEKRDSLVDISFAEEIIKNDNKNILKIENEEVEIKKNNNFNDDEEKKLKKTVINQSKILHYYKDLPNFQSLAVFVSNKGYQAFESNPNVEYIQRSTNLKLFGTQFDPWWNLNRIDQVDLPYDNKYTYPEQAGLGITVYVLDTGILSDHPEFEGRASEGLSFVNGTISAGAKDLNGHGTHCAGVVASKTYGVAKNATVVGLQVVDQDGKGNDVGLITALNWVAANAIPGKSVVSVSLGSDIKTCVKVARPDHPEDQECNSKAVRDAVSSVVKLNIPVVVAAGNDAMDACEVSPSSEPSAFTVTSSTSSDILSDYSNYGSCVDMIAPGDFIASPYLDNEVVILSGTSMACPHVSGAFAILLSQSNYTSVDLLYKELSSKSTKNKFSFPAPKNTTINNLLFI</sequence>
<evidence type="ECO:0000256" key="7">
    <source>
        <dbReference type="SAM" id="SignalP"/>
    </source>
</evidence>
<dbReference type="InterPro" id="IPR015500">
    <property type="entry name" value="Peptidase_S8_subtilisin-rel"/>
</dbReference>
<dbReference type="InterPro" id="IPR023827">
    <property type="entry name" value="Peptidase_S8_Asp-AS"/>
</dbReference>
<feature type="active site" description="Charge relay system" evidence="5">
    <location>
        <position position="383"/>
    </location>
</feature>
<evidence type="ECO:0000256" key="2">
    <source>
        <dbReference type="ARBA" id="ARBA00022670"/>
    </source>
</evidence>
<evidence type="ECO:0000256" key="1">
    <source>
        <dbReference type="ARBA" id="ARBA00011073"/>
    </source>
</evidence>
<gene>
    <name evidence="9" type="ORF">HK099_000401</name>
</gene>